<evidence type="ECO:0000256" key="3">
    <source>
        <dbReference type="ARBA" id="ARBA00022630"/>
    </source>
</evidence>
<dbReference type="GO" id="GO:0005886">
    <property type="term" value="C:plasma membrane"/>
    <property type="evidence" value="ECO:0007669"/>
    <property type="project" value="TreeGrafter"/>
</dbReference>
<dbReference type="Pfam" id="PF02771">
    <property type="entry name" value="Acyl-CoA_dh_N"/>
    <property type="match status" value="1"/>
</dbReference>
<dbReference type="SUPFAM" id="SSF56645">
    <property type="entry name" value="Acyl-CoA dehydrogenase NM domain-like"/>
    <property type="match status" value="1"/>
</dbReference>
<dbReference type="FunFam" id="2.40.110.10:FF:000011">
    <property type="entry name" value="Acyl-CoA dehydrogenase FadE34"/>
    <property type="match status" value="1"/>
</dbReference>
<keyword evidence="3 6" id="KW-0285">Flavoprotein</keyword>
<protein>
    <submittedName>
        <fullName evidence="10">Alkylation response protein AidB-like acyl-CoA dehydrogenase</fullName>
    </submittedName>
</protein>
<dbReference type="InterPro" id="IPR009100">
    <property type="entry name" value="AcylCoA_DH/oxidase_NM_dom_sf"/>
</dbReference>
<dbReference type="EMBL" id="JACHNU010000001">
    <property type="protein sequence ID" value="MBB4660511.1"/>
    <property type="molecule type" value="Genomic_DNA"/>
</dbReference>
<dbReference type="InterPro" id="IPR052161">
    <property type="entry name" value="Mycobact_Acyl-CoA_DH"/>
</dbReference>
<dbReference type="PANTHER" id="PTHR43292:SF4">
    <property type="entry name" value="ACYL-COA DEHYDROGENASE FADE34"/>
    <property type="match status" value="1"/>
</dbReference>
<proteinExistence type="inferred from homology"/>
<keyword evidence="5 6" id="KW-0560">Oxidoreductase</keyword>
<evidence type="ECO:0000256" key="1">
    <source>
        <dbReference type="ARBA" id="ARBA00001974"/>
    </source>
</evidence>
<name>A0A840I8B1_9ACTN</name>
<evidence type="ECO:0000256" key="5">
    <source>
        <dbReference type="ARBA" id="ARBA00023002"/>
    </source>
</evidence>
<dbReference type="InterPro" id="IPR009075">
    <property type="entry name" value="AcylCo_DH/oxidase_C"/>
</dbReference>
<dbReference type="InterPro" id="IPR006091">
    <property type="entry name" value="Acyl-CoA_Oxase/DH_mid-dom"/>
</dbReference>
<dbReference type="Pfam" id="PF02770">
    <property type="entry name" value="Acyl-CoA_dh_M"/>
    <property type="match status" value="1"/>
</dbReference>
<evidence type="ECO:0000313" key="10">
    <source>
        <dbReference type="EMBL" id="MBB4660511.1"/>
    </source>
</evidence>
<dbReference type="GO" id="GO:0050660">
    <property type="term" value="F:flavin adenine dinucleotide binding"/>
    <property type="evidence" value="ECO:0007669"/>
    <property type="project" value="InterPro"/>
</dbReference>
<evidence type="ECO:0000313" key="11">
    <source>
        <dbReference type="Proteomes" id="UP000585272"/>
    </source>
</evidence>
<dbReference type="InterPro" id="IPR013786">
    <property type="entry name" value="AcylCoA_DH/ox_N"/>
</dbReference>
<dbReference type="InterPro" id="IPR046373">
    <property type="entry name" value="Acyl-CoA_Oxase/DH_mid-dom_sf"/>
</dbReference>
<reference evidence="10 11" key="1">
    <citation type="submission" date="2020-08" db="EMBL/GenBank/DDBJ databases">
        <title>Genomic Encyclopedia of Archaeal and Bacterial Type Strains, Phase II (KMG-II): from individual species to whole genera.</title>
        <authorList>
            <person name="Goeker M."/>
        </authorList>
    </citation>
    <scope>NUCLEOTIDE SEQUENCE [LARGE SCALE GENOMIC DNA]</scope>
    <source>
        <strain evidence="10 11">DSM 23288</strain>
    </source>
</reference>
<dbReference type="PANTHER" id="PTHR43292">
    <property type="entry name" value="ACYL-COA DEHYDROGENASE"/>
    <property type="match status" value="1"/>
</dbReference>
<evidence type="ECO:0000259" key="8">
    <source>
        <dbReference type="Pfam" id="PF02770"/>
    </source>
</evidence>
<dbReference type="Gene3D" id="2.40.110.10">
    <property type="entry name" value="Butyryl-CoA Dehydrogenase, subunit A, domain 2"/>
    <property type="match status" value="1"/>
</dbReference>
<evidence type="ECO:0000259" key="7">
    <source>
        <dbReference type="Pfam" id="PF00441"/>
    </source>
</evidence>
<organism evidence="10 11">
    <name type="scientific">Conexibacter arvalis</name>
    <dbReference type="NCBI Taxonomy" id="912552"/>
    <lineage>
        <taxon>Bacteria</taxon>
        <taxon>Bacillati</taxon>
        <taxon>Actinomycetota</taxon>
        <taxon>Thermoleophilia</taxon>
        <taxon>Solirubrobacterales</taxon>
        <taxon>Conexibacteraceae</taxon>
        <taxon>Conexibacter</taxon>
    </lineage>
</organism>
<dbReference type="RefSeq" id="WP_183337908.1">
    <property type="nucleotide sequence ID" value="NZ_JACHNU010000001.1"/>
</dbReference>
<dbReference type="Proteomes" id="UP000585272">
    <property type="component" value="Unassembled WGS sequence"/>
</dbReference>
<gene>
    <name evidence="10" type="ORF">BDZ31_000084</name>
</gene>
<feature type="domain" description="Acyl-CoA oxidase/dehydrogenase middle" evidence="8">
    <location>
        <begin position="122"/>
        <end position="207"/>
    </location>
</feature>
<comment type="cofactor">
    <cofactor evidence="1 6">
        <name>FAD</name>
        <dbReference type="ChEBI" id="CHEBI:57692"/>
    </cofactor>
</comment>
<evidence type="ECO:0000256" key="4">
    <source>
        <dbReference type="ARBA" id="ARBA00022827"/>
    </source>
</evidence>
<dbReference type="Gene3D" id="1.10.540.10">
    <property type="entry name" value="Acyl-CoA dehydrogenase/oxidase, N-terminal domain"/>
    <property type="match status" value="1"/>
</dbReference>
<accession>A0A840I8B1</accession>
<sequence>MDLTFDEHEAAFRDELRAWLEVNRPGPEPAGEDARWAWRMDWHRRLASGRWAGVHWPVEYGGRGATYTQSAIFFEELGRAGAPLPGDALGLLLAGPTLMAWGSEELRQRLLPTILAGSEPWCQGFSEPDAGSDLAALRTKATRDGDEWVIEGQKVWTSNAQYAKWCMLIARTGSDSPKKHHGLTYFVMDMEQPGLQIRPLRQITGESEFNELFIEGARVPHDHVVGGVGNGWKVTLTTLMNERAGLGFFLQVRLRQQVDALAAEAAARGLLDDPRVADRLGDLHMRAEAIRLTAYRGLTSTEKHGQPGPEGSVTKWMWSEASQELAQLAVDVLGPDALVEGTAWAHELLRSRGNSIEGGTTEVLKNIVAERVLGLPRR</sequence>
<feature type="domain" description="Acyl-CoA dehydrogenase/oxidase C-terminal" evidence="7">
    <location>
        <begin position="229"/>
        <end position="373"/>
    </location>
</feature>
<evidence type="ECO:0000256" key="6">
    <source>
        <dbReference type="RuleBase" id="RU362125"/>
    </source>
</evidence>
<dbReference type="InterPro" id="IPR037069">
    <property type="entry name" value="AcylCoA_DH/ox_N_sf"/>
</dbReference>
<comment type="caution">
    <text evidence="10">The sequence shown here is derived from an EMBL/GenBank/DDBJ whole genome shotgun (WGS) entry which is preliminary data.</text>
</comment>
<comment type="similarity">
    <text evidence="2 6">Belongs to the acyl-CoA dehydrogenase family.</text>
</comment>
<evidence type="ECO:0000256" key="2">
    <source>
        <dbReference type="ARBA" id="ARBA00009347"/>
    </source>
</evidence>
<dbReference type="AlphaFoldDB" id="A0A840I8B1"/>
<keyword evidence="11" id="KW-1185">Reference proteome</keyword>
<dbReference type="Pfam" id="PF00441">
    <property type="entry name" value="Acyl-CoA_dh_1"/>
    <property type="match status" value="1"/>
</dbReference>
<feature type="domain" description="Acyl-CoA dehydrogenase/oxidase N-terminal" evidence="9">
    <location>
        <begin position="7"/>
        <end position="117"/>
    </location>
</feature>
<evidence type="ECO:0000259" key="9">
    <source>
        <dbReference type="Pfam" id="PF02771"/>
    </source>
</evidence>
<keyword evidence="4 6" id="KW-0274">FAD</keyword>
<dbReference type="SUPFAM" id="SSF47203">
    <property type="entry name" value="Acyl-CoA dehydrogenase C-terminal domain-like"/>
    <property type="match status" value="1"/>
</dbReference>
<dbReference type="InterPro" id="IPR036250">
    <property type="entry name" value="AcylCo_DH-like_C"/>
</dbReference>
<dbReference type="Gene3D" id="1.20.140.10">
    <property type="entry name" value="Butyryl-CoA Dehydrogenase, subunit A, domain 3"/>
    <property type="match status" value="1"/>
</dbReference>
<dbReference type="GO" id="GO:0016627">
    <property type="term" value="F:oxidoreductase activity, acting on the CH-CH group of donors"/>
    <property type="evidence" value="ECO:0007669"/>
    <property type="project" value="InterPro"/>
</dbReference>